<dbReference type="SUPFAM" id="SSF144091">
    <property type="entry name" value="Rhomboid-like"/>
    <property type="match status" value="1"/>
</dbReference>
<evidence type="ECO:0000256" key="7">
    <source>
        <dbReference type="SAM" id="Phobius"/>
    </source>
</evidence>
<dbReference type="InterPro" id="IPR035952">
    <property type="entry name" value="Rhomboid-like_sf"/>
</dbReference>
<protein>
    <submittedName>
        <fullName evidence="9">Rhomboid family intramembrane serine protease</fullName>
    </submittedName>
</protein>
<dbReference type="PANTHER" id="PTHR43731">
    <property type="entry name" value="RHOMBOID PROTEASE"/>
    <property type="match status" value="1"/>
</dbReference>
<dbReference type="InterPro" id="IPR050925">
    <property type="entry name" value="Rhomboid_protease_S54"/>
</dbReference>
<name>A0A948RYT4_UNCEI</name>
<evidence type="ECO:0000313" key="9">
    <source>
        <dbReference type="EMBL" id="MBU2692901.1"/>
    </source>
</evidence>
<evidence type="ECO:0000256" key="3">
    <source>
        <dbReference type="ARBA" id="ARBA00022692"/>
    </source>
</evidence>
<evidence type="ECO:0000256" key="5">
    <source>
        <dbReference type="ARBA" id="ARBA00022989"/>
    </source>
</evidence>
<keyword evidence="4" id="KW-0378">Hydrolase</keyword>
<feature type="transmembrane region" description="Helical" evidence="7">
    <location>
        <begin position="132"/>
        <end position="151"/>
    </location>
</feature>
<evidence type="ECO:0000259" key="8">
    <source>
        <dbReference type="Pfam" id="PF01694"/>
    </source>
</evidence>
<dbReference type="GO" id="GO:0004252">
    <property type="term" value="F:serine-type endopeptidase activity"/>
    <property type="evidence" value="ECO:0007669"/>
    <property type="project" value="InterPro"/>
</dbReference>
<dbReference type="PANTHER" id="PTHR43731:SF14">
    <property type="entry name" value="PRESENILIN-ASSOCIATED RHOMBOID-LIKE PROTEIN, MITOCHONDRIAL"/>
    <property type="match status" value="1"/>
</dbReference>
<accession>A0A948RYT4</accession>
<feature type="domain" description="Peptidase S54 rhomboid" evidence="8">
    <location>
        <begin position="69"/>
        <end position="219"/>
    </location>
</feature>
<feature type="transmembrane region" description="Helical" evidence="7">
    <location>
        <begin position="203"/>
        <end position="223"/>
    </location>
</feature>
<dbReference type="FunFam" id="1.20.1540.10:FF:000027">
    <property type="entry name" value="Rhomboid family intramembrane serine protease"/>
    <property type="match status" value="1"/>
</dbReference>
<feature type="transmembrane region" description="Helical" evidence="7">
    <location>
        <begin position="12"/>
        <end position="30"/>
    </location>
</feature>
<keyword evidence="5 7" id="KW-1133">Transmembrane helix</keyword>
<feature type="transmembrane region" description="Helical" evidence="7">
    <location>
        <begin position="108"/>
        <end position="126"/>
    </location>
</feature>
<evidence type="ECO:0000256" key="1">
    <source>
        <dbReference type="ARBA" id="ARBA00004141"/>
    </source>
</evidence>
<comment type="caution">
    <text evidence="9">The sequence shown here is derived from an EMBL/GenBank/DDBJ whole genome shotgun (WGS) entry which is preliminary data.</text>
</comment>
<reference evidence="9" key="1">
    <citation type="submission" date="2021-05" db="EMBL/GenBank/DDBJ databases">
        <title>Energy efficiency and biological interactions define the core microbiome of deep oligotrophic groundwater.</title>
        <authorList>
            <person name="Mehrshad M."/>
            <person name="Lopez-Fernandez M."/>
            <person name="Bell E."/>
            <person name="Bernier-Latmani R."/>
            <person name="Bertilsson S."/>
            <person name="Dopson M."/>
        </authorList>
    </citation>
    <scope>NUCLEOTIDE SEQUENCE</scope>
    <source>
        <strain evidence="9">Modern_marine.mb.64</strain>
    </source>
</reference>
<proteinExistence type="inferred from homology"/>
<comment type="similarity">
    <text evidence="2">Belongs to the peptidase S54 family.</text>
</comment>
<feature type="transmembrane region" description="Helical" evidence="7">
    <location>
        <begin position="158"/>
        <end position="183"/>
    </location>
</feature>
<sequence length="244" mass="26965">MIPLRDNIPSRTRPGAGIVLIAVTMMVFLYELNLSPRDLESFFMTYGLVPGRLTGLLHPSYYPFEGSRYLGLFSSMFLHAGWFHFLGNMWFLWIFGDNVEDHLGHRRFVIFYLICGVAAGLAQIIADPGSHLPMVGASGAIAGVMGAYFVLFPRAKILTLIPIFIIFTWLEIPAVIFLGIWFLMQFVNGAVMSAANVQGGVAFWAHAGGFIAGMLFLGLLGGWRKPDPPVAKWSRQFSGGMRGL</sequence>
<feature type="transmembrane region" description="Helical" evidence="7">
    <location>
        <begin position="69"/>
        <end position="96"/>
    </location>
</feature>
<dbReference type="AlphaFoldDB" id="A0A948RYT4"/>
<keyword evidence="9" id="KW-0645">Protease</keyword>
<dbReference type="GO" id="GO:0006508">
    <property type="term" value="P:proteolysis"/>
    <property type="evidence" value="ECO:0007669"/>
    <property type="project" value="UniProtKB-KW"/>
</dbReference>
<dbReference type="Proteomes" id="UP000777784">
    <property type="component" value="Unassembled WGS sequence"/>
</dbReference>
<gene>
    <name evidence="9" type="ORF">KJ970_18430</name>
</gene>
<comment type="subcellular location">
    <subcellularLocation>
        <location evidence="1">Membrane</location>
        <topology evidence="1">Multi-pass membrane protein</topology>
    </subcellularLocation>
</comment>
<dbReference type="Pfam" id="PF01694">
    <property type="entry name" value="Rhomboid"/>
    <property type="match status" value="1"/>
</dbReference>
<dbReference type="GO" id="GO:0016020">
    <property type="term" value="C:membrane"/>
    <property type="evidence" value="ECO:0007669"/>
    <property type="project" value="UniProtKB-SubCell"/>
</dbReference>
<evidence type="ECO:0000256" key="2">
    <source>
        <dbReference type="ARBA" id="ARBA00009045"/>
    </source>
</evidence>
<evidence type="ECO:0000256" key="4">
    <source>
        <dbReference type="ARBA" id="ARBA00022801"/>
    </source>
</evidence>
<organism evidence="9 10">
    <name type="scientific">Eiseniibacteriota bacterium</name>
    <dbReference type="NCBI Taxonomy" id="2212470"/>
    <lineage>
        <taxon>Bacteria</taxon>
        <taxon>Candidatus Eiseniibacteriota</taxon>
    </lineage>
</organism>
<dbReference type="InterPro" id="IPR022764">
    <property type="entry name" value="Peptidase_S54_rhomboid_dom"/>
</dbReference>
<dbReference type="EMBL" id="JAHJDP010000104">
    <property type="protein sequence ID" value="MBU2692901.1"/>
    <property type="molecule type" value="Genomic_DNA"/>
</dbReference>
<dbReference type="Gene3D" id="1.20.1540.10">
    <property type="entry name" value="Rhomboid-like"/>
    <property type="match status" value="1"/>
</dbReference>
<evidence type="ECO:0000313" key="10">
    <source>
        <dbReference type="Proteomes" id="UP000777784"/>
    </source>
</evidence>
<keyword evidence="6 7" id="KW-0472">Membrane</keyword>
<keyword evidence="3 7" id="KW-0812">Transmembrane</keyword>
<evidence type="ECO:0000256" key="6">
    <source>
        <dbReference type="ARBA" id="ARBA00023136"/>
    </source>
</evidence>